<dbReference type="GO" id="GO:0030001">
    <property type="term" value="P:metal ion transport"/>
    <property type="evidence" value="ECO:0007669"/>
    <property type="project" value="InterPro"/>
</dbReference>
<reference evidence="5" key="1">
    <citation type="journal article" date="2021" name="PeerJ">
        <title>Extensive microbial diversity within the chicken gut microbiome revealed by metagenomics and culture.</title>
        <authorList>
            <person name="Gilroy R."/>
            <person name="Ravi A."/>
            <person name="Getino M."/>
            <person name="Pursley I."/>
            <person name="Horton D.L."/>
            <person name="Alikhan N.F."/>
            <person name="Baker D."/>
            <person name="Gharbi K."/>
            <person name="Hall N."/>
            <person name="Watson M."/>
            <person name="Adriaenssens E.M."/>
            <person name="Foster-Nyarko E."/>
            <person name="Jarju S."/>
            <person name="Secka A."/>
            <person name="Antonio M."/>
            <person name="Oren A."/>
            <person name="Chaudhuri R.R."/>
            <person name="La Ragione R."/>
            <person name="Hildebrand F."/>
            <person name="Pallen M.J."/>
        </authorList>
    </citation>
    <scope>NUCLEOTIDE SEQUENCE</scope>
    <source>
        <strain evidence="5">8470</strain>
    </source>
</reference>
<evidence type="ECO:0000313" key="5">
    <source>
        <dbReference type="EMBL" id="MBU3855637.1"/>
    </source>
</evidence>
<organism evidence="5 6">
    <name type="scientific">Candidatus Phocaeicola excrementipullorum</name>
    <dbReference type="NCBI Taxonomy" id="2838731"/>
    <lineage>
        <taxon>Bacteria</taxon>
        <taxon>Pseudomonadati</taxon>
        <taxon>Bacteroidota</taxon>
        <taxon>Bacteroidia</taxon>
        <taxon>Bacteroidales</taxon>
        <taxon>Bacteroidaceae</taxon>
        <taxon>Phocaeicola</taxon>
    </lineage>
</organism>
<sequence length="300" mass="34183">MTKYKSLALLLFMIWSLAACTTNKGNGNGPTITVSIEPLRYFTEAIAGEKYRVISMVPEGSNPETYDPTPQQMVQFAKSKAYFCIGRIGFERAWIEKLKSNAPDMPFYDMSEGIMPINEYAHKDQHELAHADPHIWNSPANARLIAANICRALCKIDTTNTVYYENRKDSLMEVIGGTERKITEKMEEADSAFLIYHPSLTYFARDYGLTQICIETEGKEPSPAYLQQLIRTCKEKQVRTVFIQKEFDRRNAELIAKELGLKLVEINPLSYRWNEEMLRIAETLNRNPSNASENGPTATD</sequence>
<dbReference type="PRINTS" id="PR00691">
    <property type="entry name" value="ADHESINB"/>
</dbReference>
<gene>
    <name evidence="5" type="ORF">H9928_03590</name>
</gene>
<protein>
    <submittedName>
        <fullName evidence="5">Zinc ABC transporter substrate-binding protein</fullName>
    </submittedName>
</protein>
<evidence type="ECO:0000256" key="4">
    <source>
        <dbReference type="SAM" id="SignalP"/>
    </source>
</evidence>
<dbReference type="InterPro" id="IPR006129">
    <property type="entry name" value="AdhesinB"/>
</dbReference>
<feature type="chain" id="PRO_5036823392" evidence="4">
    <location>
        <begin position="22"/>
        <end position="300"/>
    </location>
</feature>
<dbReference type="Proteomes" id="UP000784286">
    <property type="component" value="Unassembled WGS sequence"/>
</dbReference>
<dbReference type="SUPFAM" id="SSF53807">
    <property type="entry name" value="Helical backbone' metal receptor"/>
    <property type="match status" value="1"/>
</dbReference>
<comment type="caution">
    <text evidence="5">The sequence shown here is derived from an EMBL/GenBank/DDBJ whole genome shotgun (WGS) entry which is preliminary data.</text>
</comment>
<dbReference type="EMBL" id="JAHLFJ010000036">
    <property type="protein sequence ID" value="MBU3855637.1"/>
    <property type="molecule type" value="Genomic_DNA"/>
</dbReference>
<dbReference type="PANTHER" id="PTHR42953">
    <property type="entry name" value="HIGH-AFFINITY ZINC UPTAKE SYSTEM PROTEIN ZNUA-RELATED"/>
    <property type="match status" value="1"/>
</dbReference>
<proteinExistence type="inferred from homology"/>
<evidence type="ECO:0000256" key="1">
    <source>
        <dbReference type="ARBA" id="ARBA00011028"/>
    </source>
</evidence>
<dbReference type="PANTHER" id="PTHR42953:SF3">
    <property type="entry name" value="HIGH-AFFINITY ZINC UPTAKE SYSTEM PROTEIN ZNUA"/>
    <property type="match status" value="1"/>
</dbReference>
<dbReference type="AlphaFoldDB" id="A0A948TLS9"/>
<dbReference type="InterPro" id="IPR050492">
    <property type="entry name" value="Bact_metal-bind_prot9"/>
</dbReference>
<comment type="similarity">
    <text evidence="1">Belongs to the bacterial solute-binding protein 9 family.</text>
</comment>
<keyword evidence="2" id="KW-0813">Transport</keyword>
<accession>A0A948TLS9</accession>
<reference evidence="5" key="2">
    <citation type="submission" date="2021-04" db="EMBL/GenBank/DDBJ databases">
        <authorList>
            <person name="Gilroy R."/>
        </authorList>
    </citation>
    <scope>NUCLEOTIDE SEQUENCE</scope>
    <source>
        <strain evidence="5">8470</strain>
    </source>
</reference>
<dbReference type="Gene3D" id="3.40.50.1980">
    <property type="entry name" value="Nitrogenase molybdenum iron protein domain"/>
    <property type="match status" value="2"/>
</dbReference>
<evidence type="ECO:0000256" key="3">
    <source>
        <dbReference type="ARBA" id="ARBA00022729"/>
    </source>
</evidence>
<feature type="signal peptide" evidence="4">
    <location>
        <begin position="1"/>
        <end position="21"/>
    </location>
</feature>
<evidence type="ECO:0000256" key="2">
    <source>
        <dbReference type="ARBA" id="ARBA00022448"/>
    </source>
</evidence>
<dbReference type="PROSITE" id="PS51257">
    <property type="entry name" value="PROKAR_LIPOPROTEIN"/>
    <property type="match status" value="1"/>
</dbReference>
<name>A0A948TLS9_9BACT</name>
<dbReference type="GO" id="GO:0046872">
    <property type="term" value="F:metal ion binding"/>
    <property type="evidence" value="ECO:0007669"/>
    <property type="project" value="InterPro"/>
</dbReference>
<dbReference type="Pfam" id="PF01297">
    <property type="entry name" value="ZnuA"/>
    <property type="match status" value="1"/>
</dbReference>
<dbReference type="InterPro" id="IPR006127">
    <property type="entry name" value="ZnuA-like"/>
</dbReference>
<keyword evidence="3 4" id="KW-0732">Signal</keyword>
<evidence type="ECO:0000313" key="6">
    <source>
        <dbReference type="Proteomes" id="UP000784286"/>
    </source>
</evidence>
<dbReference type="GO" id="GO:0007155">
    <property type="term" value="P:cell adhesion"/>
    <property type="evidence" value="ECO:0007669"/>
    <property type="project" value="InterPro"/>
</dbReference>